<evidence type="ECO:0000313" key="2">
    <source>
        <dbReference type="Ensembl" id="ENSFCTP00005006026.1"/>
    </source>
</evidence>
<dbReference type="PANTHER" id="PTHR31749:SF3">
    <property type="entry name" value="KINETOCHORE-ASSOCIATED PROTEIN NSL1 HOMOLOG"/>
    <property type="match status" value="1"/>
</dbReference>
<dbReference type="PANTHER" id="PTHR31749">
    <property type="entry name" value="KINETOCHORE-ASSOCIATED PROTEIN NSL1 HOMOLOG"/>
    <property type="match status" value="1"/>
</dbReference>
<evidence type="ECO:0000313" key="3">
    <source>
        <dbReference type="Proteomes" id="UP000823872"/>
    </source>
</evidence>
<name>A0ABI7W6P7_FELCA</name>
<gene>
    <name evidence="2" type="primary">RAB35</name>
</gene>
<proteinExistence type="predicted"/>
<dbReference type="GeneTree" id="ENSGT00390000001374"/>
<feature type="region of interest" description="Disordered" evidence="1">
    <location>
        <begin position="85"/>
        <end position="171"/>
    </location>
</feature>
<evidence type="ECO:0008006" key="4">
    <source>
        <dbReference type="Google" id="ProtNLM"/>
    </source>
</evidence>
<dbReference type="Ensembl" id="ENSFCTT00005009721.1">
    <property type="protein sequence ID" value="ENSFCTP00005006026.1"/>
    <property type="gene ID" value="ENSFCTG00005003621.1"/>
</dbReference>
<dbReference type="Proteomes" id="UP000823872">
    <property type="component" value="Chromosome F1"/>
</dbReference>
<feature type="compositionally biased region" description="Basic and acidic residues" evidence="1">
    <location>
        <begin position="1"/>
        <end position="20"/>
    </location>
</feature>
<sequence length="384" mass="42753">GLVLRESKNNLKVKGREPPRSHGQGLALTYAVKVRGREVAVTVHQPYAHRPHRRRQRSTPLVRRAPAGTLPQRRVEIPAGRVLLSPVRPRPSAPRVPARDSNRRNGAGVCVGGPFPSEGRGDSGRGGRRGFGRRHLPRGLPGALHLEAGRDGNARTVRPRCGKAGGRAARGDSGACAARCATFESAVQENVSINGQAWQEASDSFMDSDIKVLEDQFDEIIVDIATKRKQYPRKILECVIKTIKAKQEILKQYHPVVHPLDLKYDPDPASRVENLKCRGETIAKEISEAMKSLPALIEQGNGFSQVLKMQPIIQLQRVHQEVFSACYKQPDVKPESFITQIETTPTETSTRKATDVVLKRRQTKDCPQRKWYPLRPKRINLDTS</sequence>
<reference evidence="2" key="3">
    <citation type="submission" date="2025-09" db="UniProtKB">
        <authorList>
            <consortium name="Ensembl"/>
        </authorList>
    </citation>
    <scope>IDENTIFICATION</scope>
    <source>
        <strain evidence="2">breed Abyssinian</strain>
    </source>
</reference>
<feature type="region of interest" description="Disordered" evidence="1">
    <location>
        <begin position="1"/>
        <end position="24"/>
    </location>
</feature>
<reference evidence="2" key="2">
    <citation type="submission" date="2025-08" db="UniProtKB">
        <authorList>
            <consortium name="Ensembl"/>
        </authorList>
    </citation>
    <scope>IDENTIFICATION</scope>
    <source>
        <strain evidence="2">breed Abyssinian</strain>
    </source>
</reference>
<accession>A0ABI7W6P7</accession>
<reference evidence="2 3" key="1">
    <citation type="submission" date="2021-02" db="EMBL/GenBank/DDBJ databases">
        <title>Safari Cat Assemblies.</title>
        <authorList>
            <person name="Bredemeyer K.R."/>
            <person name="Murphy W.J."/>
        </authorList>
    </citation>
    <scope>NUCLEOTIDE SEQUENCE [LARGE SCALE GENOMIC DNA]</scope>
</reference>
<dbReference type="InterPro" id="IPR013950">
    <property type="entry name" value="Mis14/Nsl1"/>
</dbReference>
<organism evidence="2 3">
    <name type="scientific">Felis catus</name>
    <name type="common">Cat</name>
    <name type="synonym">Felis silvestris catus</name>
    <dbReference type="NCBI Taxonomy" id="9685"/>
    <lineage>
        <taxon>Eukaryota</taxon>
        <taxon>Metazoa</taxon>
        <taxon>Chordata</taxon>
        <taxon>Craniata</taxon>
        <taxon>Vertebrata</taxon>
        <taxon>Euteleostomi</taxon>
        <taxon>Mammalia</taxon>
        <taxon>Eutheria</taxon>
        <taxon>Laurasiatheria</taxon>
        <taxon>Carnivora</taxon>
        <taxon>Feliformia</taxon>
        <taxon>Felidae</taxon>
        <taxon>Felinae</taxon>
        <taxon>Felis</taxon>
    </lineage>
</organism>
<feature type="compositionally biased region" description="Basic residues" evidence="1">
    <location>
        <begin position="126"/>
        <end position="137"/>
    </location>
</feature>
<evidence type="ECO:0000256" key="1">
    <source>
        <dbReference type="SAM" id="MobiDB-lite"/>
    </source>
</evidence>
<protein>
    <recommendedName>
        <fullName evidence="4">NSL1 component of MIS12 kinetochore complex</fullName>
    </recommendedName>
</protein>
<keyword evidence="3" id="KW-1185">Reference proteome</keyword>
<dbReference type="Pfam" id="PF08641">
    <property type="entry name" value="Mis14"/>
    <property type="match status" value="1"/>
</dbReference>